<evidence type="ECO:0000313" key="1">
    <source>
        <dbReference type="EMBL" id="KAJ3642114.1"/>
    </source>
</evidence>
<name>A0AA38M416_9CUCU</name>
<dbReference type="EMBL" id="JALNTZ010000008">
    <property type="protein sequence ID" value="KAJ3642114.1"/>
    <property type="molecule type" value="Genomic_DNA"/>
</dbReference>
<keyword evidence="2" id="KW-1185">Reference proteome</keyword>
<organism evidence="1 2">
    <name type="scientific">Zophobas morio</name>
    <dbReference type="NCBI Taxonomy" id="2755281"/>
    <lineage>
        <taxon>Eukaryota</taxon>
        <taxon>Metazoa</taxon>
        <taxon>Ecdysozoa</taxon>
        <taxon>Arthropoda</taxon>
        <taxon>Hexapoda</taxon>
        <taxon>Insecta</taxon>
        <taxon>Pterygota</taxon>
        <taxon>Neoptera</taxon>
        <taxon>Endopterygota</taxon>
        <taxon>Coleoptera</taxon>
        <taxon>Polyphaga</taxon>
        <taxon>Cucujiformia</taxon>
        <taxon>Tenebrionidae</taxon>
        <taxon>Zophobas</taxon>
    </lineage>
</organism>
<comment type="caution">
    <text evidence="1">The sequence shown here is derived from an EMBL/GenBank/DDBJ whole genome shotgun (WGS) entry which is preliminary data.</text>
</comment>
<dbReference type="Proteomes" id="UP001168821">
    <property type="component" value="Unassembled WGS sequence"/>
</dbReference>
<sequence>MKSKRRSILDKLIIIIGMGFFAAVGRKKKVWLMVDGRAPSSERRRVHPLQTNVLKSTNHCHLILTAWISWAEEGTAAGRRPGPPSIVTSAPCLVLCDVCCKLVNCTAKSVDGRAGGGSGAAGSLTPAEGRTGDGTLPYFRAEGRTYSFGLRYYYAIRDNFHHYNFHHDEPPVIVVSSELFINAAAGFNTFTRHILRCFCV</sequence>
<dbReference type="AlphaFoldDB" id="A0AA38M416"/>
<accession>A0AA38M416</accession>
<reference evidence="1" key="1">
    <citation type="journal article" date="2023" name="G3 (Bethesda)">
        <title>Whole genome assemblies of Zophobas morio and Tenebrio molitor.</title>
        <authorList>
            <person name="Kaur S."/>
            <person name="Stinson S.A."/>
            <person name="diCenzo G.C."/>
        </authorList>
    </citation>
    <scope>NUCLEOTIDE SEQUENCE</scope>
    <source>
        <strain evidence="1">QUZm001</strain>
    </source>
</reference>
<evidence type="ECO:0000313" key="2">
    <source>
        <dbReference type="Proteomes" id="UP001168821"/>
    </source>
</evidence>
<gene>
    <name evidence="1" type="ORF">Zmor_024928</name>
</gene>
<proteinExistence type="predicted"/>
<protein>
    <submittedName>
        <fullName evidence="1">Uncharacterized protein</fullName>
    </submittedName>
</protein>